<reference evidence="1 2" key="1">
    <citation type="submission" date="2020-01" db="EMBL/GenBank/DDBJ databases">
        <title>Patterns of diversity and host range of bacteriophage communities associated with bean-nodulatin bacteria.</title>
        <authorList>
            <person name="Vann Cauwenberghe J."/>
            <person name="Santamaria R.I."/>
            <person name="Bustos P."/>
            <person name="Juarez S."/>
            <person name="Gonzalez V."/>
        </authorList>
    </citation>
    <scope>NUCLEOTIDE SEQUENCE [LARGE SCALE GENOMIC DNA]</scope>
    <source>
        <strain evidence="2">RHph</strain>
    </source>
</reference>
<dbReference type="Proteomes" id="UP000655883">
    <property type="component" value="Segment"/>
</dbReference>
<evidence type="ECO:0000313" key="2">
    <source>
        <dbReference type="Proteomes" id="UP000655883"/>
    </source>
</evidence>
<name>A0A7S5R7V8_9CAUD</name>
<protein>
    <submittedName>
        <fullName evidence="1">Uncharacterized protein</fullName>
    </submittedName>
</protein>
<accession>A0A7S5R7V8</accession>
<gene>
    <name evidence="1" type="ORF">EVB97_173</name>
</gene>
<proteinExistence type="predicted"/>
<sequence length="98" mass="11768">MSDVRLQELDEIVEVSRQSNTLDITYPVSHILRYYHEDSDKYDVDQMLEIFNKWLDSYLRTHINSEMHILSIDAILVKFFEDHKVEFPSYLISNKDLD</sequence>
<dbReference type="EMBL" id="MN988525">
    <property type="protein sequence ID" value="QIG72731.1"/>
    <property type="molecule type" value="Genomic_DNA"/>
</dbReference>
<keyword evidence="2" id="KW-1185">Reference proteome</keyword>
<evidence type="ECO:0000313" key="1">
    <source>
        <dbReference type="EMBL" id="QIG72731.1"/>
    </source>
</evidence>
<organism evidence="1 2">
    <name type="scientific">Rhizobium phage RHph_Y65</name>
    <dbReference type="NCBI Taxonomy" id="2509785"/>
    <lineage>
        <taxon>Viruses</taxon>
        <taxon>Duplodnaviria</taxon>
        <taxon>Heunggongvirae</taxon>
        <taxon>Uroviricota</taxon>
        <taxon>Caudoviricetes</taxon>
        <taxon>Kleczkowskaviridae</taxon>
        <taxon>Cuauhnahuacvirus</taxon>
        <taxon>Cuauhnahuacvirus Y65</taxon>
    </lineage>
</organism>